<evidence type="ECO:0000256" key="1">
    <source>
        <dbReference type="ARBA" id="ARBA00004225"/>
    </source>
</evidence>
<feature type="transmembrane region" description="Helical" evidence="9">
    <location>
        <begin position="145"/>
        <end position="166"/>
    </location>
</feature>
<feature type="transmembrane region" description="Helical" evidence="9">
    <location>
        <begin position="272"/>
        <end position="293"/>
    </location>
</feature>
<gene>
    <name evidence="11" type="primary">LOC100209632</name>
</gene>
<protein>
    <recommendedName>
        <fullName evidence="9">Sidoreflexin</fullName>
    </recommendedName>
</protein>
<dbReference type="InterPro" id="IPR004686">
    <property type="entry name" value="Mtc"/>
</dbReference>
<keyword evidence="7 9" id="KW-0496">Mitochondrion</keyword>
<keyword evidence="3" id="KW-0813">Transport</keyword>
<keyword evidence="5" id="KW-0029">Amino-acid transport</keyword>
<feature type="transmembrane region" description="Helical" evidence="9">
    <location>
        <begin position="105"/>
        <end position="125"/>
    </location>
</feature>
<dbReference type="Pfam" id="PF03820">
    <property type="entry name" value="SFXNs"/>
    <property type="match status" value="1"/>
</dbReference>
<keyword evidence="8 9" id="KW-0472">Membrane</keyword>
<comment type="subcellular location">
    <subcellularLocation>
        <location evidence="1 9">Mitochondrion membrane</location>
        <topology evidence="1 9">Multi-pass membrane protein</topology>
    </subcellularLocation>
</comment>
<evidence type="ECO:0000256" key="3">
    <source>
        <dbReference type="ARBA" id="ARBA00022448"/>
    </source>
</evidence>
<evidence type="ECO:0000256" key="8">
    <source>
        <dbReference type="ARBA" id="ARBA00023136"/>
    </source>
</evidence>
<sequence>MTDSPPDKNGRLLLNKPRWSQDTFSGRAKHFFTITNPLNLLATNEQLTSAKILVDKFKLGIEPPGTTTEQVWSAKYLYDSAYHPDTGEKQLLIGRMSAQVPMNMTITGAMMTFYRTTPAVIFWQWLNQSFNAVVNYTNRSGDAPISTSMLMQAYVSATGAALGVGLGLKMMVKRFPPIVGRFVPFAAVAAANCVNIPLMRQRELMHGIPVFDENGNRLGESKIAAQNAVQMTVVSRIIMALPGMTIPPFIMNYMESRTFMKRMPWLASPVQIGLVGIILCFATPMCCAIFPQISSLTVNDLELPLQESIAKNWKGVDKVYFNKGL</sequence>
<dbReference type="PANTHER" id="PTHR11153:SF8">
    <property type="entry name" value="SIDEROFLEXIN-1"/>
    <property type="match status" value="1"/>
</dbReference>
<comment type="similarity">
    <text evidence="2 9">Belongs to the sideroflexin family.</text>
</comment>
<evidence type="ECO:0000256" key="9">
    <source>
        <dbReference type="RuleBase" id="RU362000"/>
    </source>
</evidence>
<evidence type="ECO:0000256" key="4">
    <source>
        <dbReference type="ARBA" id="ARBA00022692"/>
    </source>
</evidence>
<name>A0ABM4BL70_HYDVU</name>
<evidence type="ECO:0000256" key="6">
    <source>
        <dbReference type="ARBA" id="ARBA00022989"/>
    </source>
</evidence>
<reference evidence="11" key="1">
    <citation type="submission" date="2025-08" db="UniProtKB">
        <authorList>
            <consortium name="RefSeq"/>
        </authorList>
    </citation>
    <scope>IDENTIFICATION</scope>
</reference>
<organism evidence="10 11">
    <name type="scientific">Hydra vulgaris</name>
    <name type="common">Hydra</name>
    <name type="synonym">Hydra attenuata</name>
    <dbReference type="NCBI Taxonomy" id="6087"/>
    <lineage>
        <taxon>Eukaryota</taxon>
        <taxon>Metazoa</taxon>
        <taxon>Cnidaria</taxon>
        <taxon>Hydrozoa</taxon>
        <taxon>Hydroidolina</taxon>
        <taxon>Anthoathecata</taxon>
        <taxon>Aplanulata</taxon>
        <taxon>Hydridae</taxon>
        <taxon>Hydra</taxon>
    </lineage>
</organism>
<dbReference type="NCBIfam" id="TIGR00798">
    <property type="entry name" value="mtc"/>
    <property type="match status" value="1"/>
</dbReference>
<feature type="transmembrane region" description="Helical" evidence="9">
    <location>
        <begin position="233"/>
        <end position="251"/>
    </location>
</feature>
<evidence type="ECO:0000256" key="7">
    <source>
        <dbReference type="ARBA" id="ARBA00023128"/>
    </source>
</evidence>
<dbReference type="Proteomes" id="UP001652625">
    <property type="component" value="Chromosome 03"/>
</dbReference>
<evidence type="ECO:0000313" key="11">
    <source>
        <dbReference type="RefSeq" id="XP_065649811.1"/>
    </source>
</evidence>
<evidence type="ECO:0000256" key="2">
    <source>
        <dbReference type="ARBA" id="ARBA00005974"/>
    </source>
</evidence>
<keyword evidence="4 9" id="KW-0812">Transmembrane</keyword>
<proteinExistence type="inferred from homology"/>
<evidence type="ECO:0000313" key="10">
    <source>
        <dbReference type="Proteomes" id="UP001652625"/>
    </source>
</evidence>
<dbReference type="GeneID" id="100209632"/>
<accession>A0ABM4BL70</accession>
<evidence type="ECO:0000256" key="5">
    <source>
        <dbReference type="ARBA" id="ARBA00022970"/>
    </source>
</evidence>
<dbReference type="PANTHER" id="PTHR11153">
    <property type="entry name" value="SIDEROFLEXIN"/>
    <property type="match status" value="1"/>
</dbReference>
<keyword evidence="10" id="KW-1185">Reference proteome</keyword>
<keyword evidence="6 9" id="KW-1133">Transmembrane helix</keyword>
<dbReference type="RefSeq" id="XP_065649811.1">
    <property type="nucleotide sequence ID" value="XM_065793739.1"/>
</dbReference>